<dbReference type="STRING" id="1298598.JCM21714_3910"/>
<protein>
    <submittedName>
        <fullName evidence="1">Uncharacterized protein</fullName>
    </submittedName>
</protein>
<organism evidence="1 2">
    <name type="scientific">Gracilibacillus boraciitolerans JCM 21714</name>
    <dbReference type="NCBI Taxonomy" id="1298598"/>
    <lineage>
        <taxon>Bacteria</taxon>
        <taxon>Bacillati</taxon>
        <taxon>Bacillota</taxon>
        <taxon>Bacilli</taxon>
        <taxon>Bacillales</taxon>
        <taxon>Bacillaceae</taxon>
        <taxon>Gracilibacillus</taxon>
    </lineage>
</organism>
<reference evidence="1 2" key="1">
    <citation type="journal article" date="2014" name="Genome Announc.">
        <title>Draft Genome Sequence of the Boron-Tolerant and Moderately Halotolerant Bacterium Gracilibacillus boraciitolerans JCM 21714T.</title>
        <authorList>
            <person name="Ahmed I."/>
            <person name="Oshima K."/>
            <person name="Suda W."/>
            <person name="Kitamura K."/>
            <person name="Iida T."/>
            <person name="Ohmori Y."/>
            <person name="Fujiwara T."/>
            <person name="Hattori M."/>
            <person name="Ohkuma M."/>
        </authorList>
    </citation>
    <scope>NUCLEOTIDE SEQUENCE [LARGE SCALE GENOMIC DNA]</scope>
    <source>
        <strain evidence="1 2">JCM 21714</strain>
    </source>
</reference>
<gene>
    <name evidence="1" type="ORF">JCM21714_3910</name>
</gene>
<name>W4VNI3_9BACI</name>
<proteinExistence type="predicted"/>
<comment type="caution">
    <text evidence="1">The sequence shown here is derived from an EMBL/GenBank/DDBJ whole genome shotgun (WGS) entry which is preliminary data.</text>
</comment>
<dbReference type="EMBL" id="BAVS01000030">
    <property type="protein sequence ID" value="GAE94726.1"/>
    <property type="molecule type" value="Genomic_DNA"/>
</dbReference>
<evidence type="ECO:0000313" key="1">
    <source>
        <dbReference type="EMBL" id="GAE94726.1"/>
    </source>
</evidence>
<dbReference type="AlphaFoldDB" id="W4VNI3"/>
<dbReference type="RefSeq" id="WP_035725404.1">
    <property type="nucleotide sequence ID" value="NZ_BAVS01000030.1"/>
</dbReference>
<dbReference type="eggNOG" id="ENOG5030A74">
    <property type="taxonomic scope" value="Bacteria"/>
</dbReference>
<dbReference type="OrthoDB" id="2965179at2"/>
<sequence>MIVNVTSSNPGLKSIFKHPDQMITMDANFLIPPDRSKHAKYSFRFPKFKEVWLDPIFEAFPNLAIHEAVYDELVIPSVQFYIDSQINSTPRRLVVHQDAALTPEEKVLRDSIEEKICPLTKYEPLLDNKEDRGEVKSLAFIAIKELLYFAANDSNAIQLVEKAEEWTTGLDNV</sequence>
<evidence type="ECO:0000313" key="2">
    <source>
        <dbReference type="Proteomes" id="UP000019102"/>
    </source>
</evidence>
<dbReference type="Proteomes" id="UP000019102">
    <property type="component" value="Unassembled WGS sequence"/>
</dbReference>
<keyword evidence="2" id="KW-1185">Reference proteome</keyword>
<accession>W4VNI3</accession>